<keyword evidence="4 7" id="KW-1133">Transmembrane helix</keyword>
<keyword evidence="6" id="KW-0862">Zinc</keyword>
<evidence type="ECO:0000256" key="6">
    <source>
        <dbReference type="PIRSR" id="PIRSR604254-1"/>
    </source>
</evidence>
<feature type="binding site" evidence="6">
    <location>
        <position position="166"/>
    </location>
    <ligand>
        <name>Zn(2+)</name>
        <dbReference type="ChEBI" id="CHEBI:29105"/>
    </ligand>
</feature>
<dbReference type="GO" id="GO:0046872">
    <property type="term" value="F:metal ion binding"/>
    <property type="evidence" value="ECO:0007669"/>
    <property type="project" value="UniProtKB-KW"/>
</dbReference>
<name>A0AAE0C250_9CHLO</name>
<keyword evidence="9" id="KW-1185">Reference proteome</keyword>
<dbReference type="AlphaFoldDB" id="A0AAE0C250"/>
<sequence length="312" mass="34125">MQKLLDFQSPKGAFANSRRGMCCLSCMIPLQFSAVWSRKGEASRDIPPPPPGPPPPPRIRLVSRKEAQPWQQHASFANVHHFYRVGHPELGAAPTLWKCAKESCFNWHNETLNIYTHLLPGLLCFTLAILTRGAWTRGMVSPRDADILLTATLSVGTCYLASALYHIFKDYSQKAHDIMNTIDGIGISIHTFGCNLLTIHCELGGEEAIRAEGGARHYTYLIATWMNLLATGLVFVAGTVQIVRLNFAGSSAMSAQGESMRVAMLRTVVIGTLVFLGTGTALCLSGTGWNIPGYTPGFLSSFCATTRDTNRH</sequence>
<evidence type="ECO:0000256" key="5">
    <source>
        <dbReference type="ARBA" id="ARBA00023136"/>
    </source>
</evidence>
<accession>A0AAE0C250</accession>
<evidence type="ECO:0000256" key="4">
    <source>
        <dbReference type="ARBA" id="ARBA00022989"/>
    </source>
</evidence>
<protein>
    <submittedName>
        <fullName evidence="8">Uncharacterized protein</fullName>
    </submittedName>
</protein>
<feature type="transmembrane region" description="Helical" evidence="7">
    <location>
        <begin position="114"/>
        <end position="135"/>
    </location>
</feature>
<dbReference type="EMBL" id="LGRX02029888">
    <property type="protein sequence ID" value="KAK3246363.1"/>
    <property type="molecule type" value="Genomic_DNA"/>
</dbReference>
<evidence type="ECO:0000256" key="2">
    <source>
        <dbReference type="ARBA" id="ARBA00007018"/>
    </source>
</evidence>
<evidence type="ECO:0000256" key="3">
    <source>
        <dbReference type="ARBA" id="ARBA00022692"/>
    </source>
</evidence>
<dbReference type="GO" id="GO:0038023">
    <property type="term" value="F:signaling receptor activity"/>
    <property type="evidence" value="ECO:0007669"/>
    <property type="project" value="TreeGrafter"/>
</dbReference>
<feature type="transmembrane region" description="Helical" evidence="7">
    <location>
        <begin position="268"/>
        <end position="291"/>
    </location>
</feature>
<proteinExistence type="inferred from homology"/>
<feature type="transmembrane region" description="Helical" evidence="7">
    <location>
        <begin position="225"/>
        <end position="247"/>
    </location>
</feature>
<evidence type="ECO:0000256" key="1">
    <source>
        <dbReference type="ARBA" id="ARBA00004141"/>
    </source>
</evidence>
<organism evidence="8 9">
    <name type="scientific">Cymbomonas tetramitiformis</name>
    <dbReference type="NCBI Taxonomy" id="36881"/>
    <lineage>
        <taxon>Eukaryota</taxon>
        <taxon>Viridiplantae</taxon>
        <taxon>Chlorophyta</taxon>
        <taxon>Pyramimonadophyceae</taxon>
        <taxon>Pyramimonadales</taxon>
        <taxon>Pyramimonadaceae</taxon>
        <taxon>Cymbomonas</taxon>
    </lineage>
</organism>
<comment type="similarity">
    <text evidence="2">Belongs to the ADIPOR family.</text>
</comment>
<dbReference type="InterPro" id="IPR004254">
    <property type="entry name" value="AdipoR/HlyIII-related"/>
</dbReference>
<keyword evidence="6" id="KW-0479">Metal-binding</keyword>
<keyword evidence="5 7" id="KW-0472">Membrane</keyword>
<dbReference type="Pfam" id="PF03006">
    <property type="entry name" value="HlyIII"/>
    <property type="match status" value="1"/>
</dbReference>
<reference evidence="8 9" key="1">
    <citation type="journal article" date="2015" name="Genome Biol. Evol.">
        <title>Comparative Genomics of a Bacterivorous Green Alga Reveals Evolutionary Causalities and Consequences of Phago-Mixotrophic Mode of Nutrition.</title>
        <authorList>
            <person name="Burns J.A."/>
            <person name="Paasch A."/>
            <person name="Narechania A."/>
            <person name="Kim E."/>
        </authorList>
    </citation>
    <scope>NUCLEOTIDE SEQUENCE [LARGE SCALE GENOMIC DNA]</scope>
    <source>
        <strain evidence="8 9">PLY_AMNH</strain>
    </source>
</reference>
<feature type="transmembrane region" description="Helical" evidence="7">
    <location>
        <begin position="147"/>
        <end position="168"/>
    </location>
</feature>
<dbReference type="GO" id="GO:0009744">
    <property type="term" value="P:response to sucrose"/>
    <property type="evidence" value="ECO:0007669"/>
    <property type="project" value="UniProtKB-ARBA"/>
</dbReference>
<dbReference type="Proteomes" id="UP001190700">
    <property type="component" value="Unassembled WGS sequence"/>
</dbReference>
<evidence type="ECO:0000313" key="9">
    <source>
        <dbReference type="Proteomes" id="UP001190700"/>
    </source>
</evidence>
<evidence type="ECO:0000256" key="7">
    <source>
        <dbReference type="SAM" id="Phobius"/>
    </source>
</evidence>
<comment type="caution">
    <text evidence="8">The sequence shown here is derived from an EMBL/GenBank/DDBJ whole genome shotgun (WGS) entry which is preliminary data.</text>
</comment>
<dbReference type="PANTHER" id="PTHR20855">
    <property type="entry name" value="ADIPOR/PROGESTIN RECEPTOR-RELATED"/>
    <property type="match status" value="1"/>
</dbReference>
<dbReference type="PANTHER" id="PTHR20855:SF52">
    <property type="entry name" value="ADIPONECTIN RECEPTOR PROTEIN"/>
    <property type="match status" value="1"/>
</dbReference>
<evidence type="ECO:0000313" key="8">
    <source>
        <dbReference type="EMBL" id="KAK3246363.1"/>
    </source>
</evidence>
<comment type="subcellular location">
    <subcellularLocation>
        <location evidence="1">Membrane</location>
        <topology evidence="1">Multi-pass membrane protein</topology>
    </subcellularLocation>
</comment>
<keyword evidence="3 7" id="KW-0812">Transmembrane</keyword>
<dbReference type="GO" id="GO:0016020">
    <property type="term" value="C:membrane"/>
    <property type="evidence" value="ECO:0007669"/>
    <property type="project" value="UniProtKB-SubCell"/>
</dbReference>
<gene>
    <name evidence="8" type="ORF">CYMTET_44100</name>
</gene>